<accession>A0A1W1BAD9</accession>
<proteinExistence type="predicted"/>
<dbReference type="InterPro" id="IPR040748">
    <property type="entry name" value="HP0268"/>
</dbReference>
<dbReference type="AlphaFoldDB" id="A0A1W1BAD9"/>
<evidence type="ECO:0000259" key="1">
    <source>
        <dbReference type="Pfam" id="PF18618"/>
    </source>
</evidence>
<protein>
    <recommendedName>
        <fullName evidence="1">HP0268 domain-containing protein</fullName>
    </recommendedName>
</protein>
<sequence>MDLKFARTEITDKPKKVDLAKIEASVEKDDSVIFYFDKDNSHKDLLALQDHFEAKGKSFYMSEVKFGMSDNDYMYQVHIMS</sequence>
<reference evidence="2" key="1">
    <citation type="submission" date="2016-10" db="EMBL/GenBank/DDBJ databases">
        <authorList>
            <person name="de Groot N.N."/>
        </authorList>
    </citation>
    <scope>NUCLEOTIDE SEQUENCE</scope>
</reference>
<evidence type="ECO:0000313" key="2">
    <source>
        <dbReference type="EMBL" id="SFV50459.1"/>
    </source>
</evidence>
<dbReference type="Pfam" id="PF18618">
    <property type="entry name" value="HP0268"/>
    <property type="match status" value="1"/>
</dbReference>
<name>A0A1W1BAD9_9ZZZZ</name>
<gene>
    <name evidence="2" type="ORF">MNB_SM-4-1564</name>
</gene>
<organism evidence="2">
    <name type="scientific">hydrothermal vent metagenome</name>
    <dbReference type="NCBI Taxonomy" id="652676"/>
    <lineage>
        <taxon>unclassified sequences</taxon>
        <taxon>metagenomes</taxon>
        <taxon>ecological metagenomes</taxon>
    </lineage>
</organism>
<dbReference type="EMBL" id="FPHF01000009">
    <property type="protein sequence ID" value="SFV50459.1"/>
    <property type="molecule type" value="Genomic_DNA"/>
</dbReference>
<feature type="domain" description="HP0268" evidence="1">
    <location>
        <begin position="1"/>
        <end position="80"/>
    </location>
</feature>